<dbReference type="Pfam" id="PF01656">
    <property type="entry name" value="CbiA"/>
    <property type="match status" value="1"/>
</dbReference>
<dbReference type="EMBL" id="JQSG02000003">
    <property type="protein sequence ID" value="OBS09056.1"/>
    <property type="molecule type" value="Genomic_DNA"/>
</dbReference>
<organism evidence="2 3">
    <name type="scientific">Acidihalobacter prosperus</name>
    <dbReference type="NCBI Taxonomy" id="160660"/>
    <lineage>
        <taxon>Bacteria</taxon>
        <taxon>Pseudomonadati</taxon>
        <taxon>Pseudomonadota</taxon>
        <taxon>Gammaproteobacteria</taxon>
        <taxon>Chromatiales</taxon>
        <taxon>Ectothiorhodospiraceae</taxon>
        <taxon>Acidihalobacter</taxon>
    </lineage>
</organism>
<sequence length="271" mass="29369">MVKAPEQATSASRFSLLNRLESGGRQDERTLAPVIGLVSYTGGVGKSTLAAALGAAFARLNRRCALVGQTPYSPLAYYFGGPDIESARSGAAIVHYSQAIEGGGKPVDLLIGDAPTAELIENVRHRASQASVVVMDMEASPHVAEDLPFFDMAIVPVRPDINALVMIERIERALDEAVHRPRYGTWYLLNQFDAARELHVQVSEALRKRLGSRLLTLSLPLDNSVQEALANGQPPQVYRAYTPFARAIDEFEAWLEDMIQPDSTSTPPGGA</sequence>
<dbReference type="PANTHER" id="PTHR13696:SF99">
    <property type="entry name" value="COBYRINIC ACID AC-DIAMIDE SYNTHASE"/>
    <property type="match status" value="1"/>
</dbReference>
<proteinExistence type="predicted"/>
<dbReference type="InterPro" id="IPR050678">
    <property type="entry name" value="DNA_Partitioning_ATPase"/>
</dbReference>
<protein>
    <submittedName>
        <fullName evidence="2">Cellulose synthase operon protein YhjQ</fullName>
    </submittedName>
</protein>
<feature type="domain" description="CobQ/CobB/MinD/ParA nucleotide binding" evidence="1">
    <location>
        <begin position="37"/>
        <end position="234"/>
    </location>
</feature>
<dbReference type="SUPFAM" id="SSF52540">
    <property type="entry name" value="P-loop containing nucleoside triphosphate hydrolases"/>
    <property type="match status" value="1"/>
</dbReference>
<accession>A0A1A6C3B9</accession>
<dbReference type="Proteomes" id="UP000029273">
    <property type="component" value="Unassembled WGS sequence"/>
</dbReference>
<evidence type="ECO:0000313" key="3">
    <source>
        <dbReference type="Proteomes" id="UP000029273"/>
    </source>
</evidence>
<keyword evidence="3" id="KW-1185">Reference proteome</keyword>
<dbReference type="PANTHER" id="PTHR13696">
    <property type="entry name" value="P-LOOP CONTAINING NUCLEOSIDE TRIPHOSPHATE HYDROLASE"/>
    <property type="match status" value="1"/>
</dbReference>
<dbReference type="AlphaFoldDB" id="A0A1A6C3B9"/>
<comment type="caution">
    <text evidence="2">The sequence shown here is derived from an EMBL/GenBank/DDBJ whole genome shotgun (WGS) entry which is preliminary data.</text>
</comment>
<dbReference type="InterPro" id="IPR002586">
    <property type="entry name" value="CobQ/CobB/MinD/ParA_Nub-bd_dom"/>
</dbReference>
<dbReference type="InterPro" id="IPR027417">
    <property type="entry name" value="P-loop_NTPase"/>
</dbReference>
<dbReference type="STRING" id="160660.BJI67_13290"/>
<evidence type="ECO:0000259" key="1">
    <source>
        <dbReference type="Pfam" id="PF01656"/>
    </source>
</evidence>
<gene>
    <name evidence="2" type="ORF">Thpro_021384</name>
</gene>
<reference evidence="2 3" key="1">
    <citation type="journal article" date="2014" name="Genome Announc.">
        <title>Draft Genome Sequence of the Iron-Oxidizing, Acidophilic, and Halotolerant 'Thiobacillus prosperus' Type Strain DSM 5130.</title>
        <authorList>
            <person name="Ossandon F.J."/>
            <person name="Cardenas J.P."/>
            <person name="Corbett M."/>
            <person name="Quatrini R."/>
            <person name="Holmes D.S."/>
            <person name="Watkin E."/>
        </authorList>
    </citation>
    <scope>NUCLEOTIDE SEQUENCE [LARGE SCALE GENOMIC DNA]</scope>
    <source>
        <strain evidence="2 3">DSM 5130</strain>
    </source>
</reference>
<name>A0A1A6C3B9_9GAMM</name>
<dbReference type="Gene3D" id="3.40.50.300">
    <property type="entry name" value="P-loop containing nucleotide triphosphate hydrolases"/>
    <property type="match status" value="1"/>
</dbReference>
<evidence type="ECO:0000313" key="2">
    <source>
        <dbReference type="EMBL" id="OBS09056.1"/>
    </source>
</evidence>